<dbReference type="Gene3D" id="3.90.1300.10">
    <property type="entry name" value="Amidase signature (AS) domain"/>
    <property type="match status" value="1"/>
</dbReference>
<protein>
    <submittedName>
        <fullName evidence="5">Putative amidase-like protein</fullName>
    </submittedName>
</protein>
<dbReference type="AlphaFoldDB" id="A0A086STD7"/>
<evidence type="ECO:0000256" key="2">
    <source>
        <dbReference type="ARBA" id="ARBA00022801"/>
    </source>
</evidence>
<dbReference type="EMBL" id="JPKY01000222">
    <property type="protein sequence ID" value="KFH40369.1"/>
    <property type="molecule type" value="Genomic_DNA"/>
</dbReference>
<name>A0A086STD7_HAPC1</name>
<accession>A0A086STD7</accession>
<feature type="active site" description="Charge relay system" evidence="3">
    <location>
        <position position="151"/>
    </location>
</feature>
<dbReference type="Proteomes" id="UP000029964">
    <property type="component" value="Unassembled WGS sequence"/>
</dbReference>
<feature type="active site" description="Charge relay system" evidence="3">
    <location>
        <position position="224"/>
    </location>
</feature>
<reference evidence="6" key="1">
    <citation type="journal article" date="2014" name="Genome Announc.">
        <title>Genome sequence and annotation of Acremonium chrysogenum, producer of the beta-lactam antibiotic cephalosporin C.</title>
        <authorList>
            <person name="Terfehr D."/>
            <person name="Dahlmann T.A."/>
            <person name="Specht T."/>
            <person name="Zadra I."/>
            <person name="Kuernsteiner H."/>
            <person name="Kueck U."/>
        </authorList>
    </citation>
    <scope>NUCLEOTIDE SEQUENCE [LARGE SCALE GENOMIC DNA]</scope>
    <source>
        <strain evidence="6">ATCC 11550 / CBS 779.69 / DSM 880 / IAM 14645 / JCM 23072 / IMI 49137</strain>
    </source>
</reference>
<evidence type="ECO:0000313" key="5">
    <source>
        <dbReference type="EMBL" id="KFH40369.1"/>
    </source>
</evidence>
<dbReference type="PANTHER" id="PTHR46072:SF4">
    <property type="entry name" value="AMIDASE C550.07-RELATED"/>
    <property type="match status" value="1"/>
</dbReference>
<dbReference type="InterPro" id="IPR036928">
    <property type="entry name" value="AS_sf"/>
</dbReference>
<dbReference type="PIRSF" id="PIRSF001221">
    <property type="entry name" value="Amidase_fungi"/>
    <property type="match status" value="1"/>
</dbReference>
<feature type="active site" description="Acyl-ester intermediate" evidence="3">
    <location>
        <position position="248"/>
    </location>
</feature>
<dbReference type="HOGENOM" id="CLU_009600_9_2_1"/>
<keyword evidence="6" id="KW-1185">Reference proteome</keyword>
<dbReference type="Pfam" id="PF01425">
    <property type="entry name" value="Amidase"/>
    <property type="match status" value="1"/>
</dbReference>
<dbReference type="GO" id="GO:0016787">
    <property type="term" value="F:hydrolase activity"/>
    <property type="evidence" value="ECO:0007669"/>
    <property type="project" value="UniProtKB-KW"/>
</dbReference>
<organism evidence="5 6">
    <name type="scientific">Hapsidospora chrysogenum (strain ATCC 11550 / CBS 779.69 / DSM 880 / IAM 14645 / JCM 23072 / IMI 49137)</name>
    <name type="common">Acremonium chrysogenum</name>
    <dbReference type="NCBI Taxonomy" id="857340"/>
    <lineage>
        <taxon>Eukaryota</taxon>
        <taxon>Fungi</taxon>
        <taxon>Dikarya</taxon>
        <taxon>Ascomycota</taxon>
        <taxon>Pezizomycotina</taxon>
        <taxon>Sordariomycetes</taxon>
        <taxon>Hypocreomycetidae</taxon>
        <taxon>Hypocreales</taxon>
        <taxon>Bionectriaceae</taxon>
        <taxon>Hapsidospora</taxon>
    </lineage>
</organism>
<proteinExistence type="inferred from homology"/>
<gene>
    <name evidence="5" type="ORF">ACRE_089680</name>
</gene>
<evidence type="ECO:0000313" key="6">
    <source>
        <dbReference type="Proteomes" id="UP000029964"/>
    </source>
</evidence>
<dbReference type="SUPFAM" id="SSF75304">
    <property type="entry name" value="Amidase signature (AS) enzymes"/>
    <property type="match status" value="1"/>
</dbReference>
<keyword evidence="2" id="KW-0378">Hydrolase</keyword>
<dbReference type="OrthoDB" id="6428749at2759"/>
<evidence type="ECO:0000259" key="4">
    <source>
        <dbReference type="Pfam" id="PF01425"/>
    </source>
</evidence>
<dbReference type="STRING" id="857340.A0A086STD7"/>
<comment type="similarity">
    <text evidence="1">Belongs to the amidase family.</text>
</comment>
<dbReference type="InterPro" id="IPR023631">
    <property type="entry name" value="Amidase_dom"/>
</dbReference>
<feature type="domain" description="Amidase" evidence="4">
    <location>
        <begin position="96"/>
        <end position="547"/>
    </location>
</feature>
<dbReference type="PANTHER" id="PTHR46072">
    <property type="entry name" value="AMIDASE-RELATED-RELATED"/>
    <property type="match status" value="1"/>
</dbReference>
<evidence type="ECO:0000256" key="1">
    <source>
        <dbReference type="ARBA" id="ARBA00009199"/>
    </source>
</evidence>
<evidence type="ECO:0000256" key="3">
    <source>
        <dbReference type="PIRSR" id="PIRSR001221-1"/>
    </source>
</evidence>
<comment type="caution">
    <text evidence="5">The sequence shown here is derived from an EMBL/GenBank/DDBJ whole genome shotgun (WGS) entry which is preliminary data.</text>
</comment>
<sequence>MSPRKSIPVLEPVPIPRGTAEHEAARKSILEDFAASIPDDLQLLSQDYLDAAPKNVLSAPRQCGLLSPEELAITEDYDATALAKAVAARELTAVQVATAFAKRAIIAHQLTSCLSEWFLDEALERAAALDAHLAATGRTVGRLHGVPVSIKAHIPIAGHWSDGGSLSTRKRDEEDCQMVRILRDAGAVFYCKTNQPQSVMHLESTSYLGRVLNPYNTGLSAGGSTGGEAALVALRGSVLGVGTDIGGSVRAPAAFCGVYGFKATTHTFPTKRFVGRGLPTELNIMPSAGPLCHSLRDMDLFTATVLAAKPYLEDPRIVPIPWTGLSTPRSSTGPLKIGFMMHDGVITPQPPVTRALEWARSRLEEHPSRFEIKTFEPYGTAKAVRNIRLAYYPAGVGDVQQALEDGGEPMYPLTEWILRDASARGPLSAAEVFDLRCERDEFRGEFAAHWTAQDVDLVICPAFVGPACVHETAWYWNYTALWNYVNCPGISVPTPIVAGKKGEEEYGPGEPLGEECRHVRELWAVGDFEGAPVSLQIVARKHHDNELFAGLAALKDVLGLV</sequence>